<keyword evidence="1" id="KW-1133">Transmembrane helix</keyword>
<proteinExistence type="predicted"/>
<comment type="caution">
    <text evidence="2">The sequence shown here is derived from an EMBL/GenBank/DDBJ whole genome shotgun (WGS) entry which is preliminary data.</text>
</comment>
<evidence type="ECO:0000313" key="2">
    <source>
        <dbReference type="EMBL" id="KAK9763535.1"/>
    </source>
</evidence>
<feature type="transmembrane region" description="Helical" evidence="1">
    <location>
        <begin position="147"/>
        <end position="171"/>
    </location>
</feature>
<feature type="transmembrane region" description="Helical" evidence="1">
    <location>
        <begin position="107"/>
        <end position="127"/>
    </location>
</feature>
<feature type="transmembrane region" description="Helical" evidence="1">
    <location>
        <begin position="12"/>
        <end position="29"/>
    </location>
</feature>
<keyword evidence="3" id="KW-1185">Reference proteome</keyword>
<keyword evidence="1" id="KW-0812">Transmembrane</keyword>
<dbReference type="EMBL" id="JASJQH010000616">
    <property type="protein sequence ID" value="KAK9763535.1"/>
    <property type="molecule type" value="Genomic_DNA"/>
</dbReference>
<gene>
    <name evidence="2" type="ORF">K7432_009692</name>
</gene>
<evidence type="ECO:0000313" key="3">
    <source>
        <dbReference type="Proteomes" id="UP001479436"/>
    </source>
</evidence>
<feature type="transmembrane region" description="Helical" evidence="1">
    <location>
        <begin position="41"/>
        <end position="63"/>
    </location>
</feature>
<sequence length="294" mass="32774">MASDQDILMHTMNVVISSLSIPIGLSNTIKSIKIIRQERAFIFKLNLGQSLILLVSKLTQTIFILKNQPNCQFLIYFAAITYYLSTMMIEVILITKAYYANLRSKTVVGLGAFIELCRFVIHVVILIHIKSTYGPLGSCFSYGTDTLFTVLIATEGCLIIFLTVAFVGSLWRVSRIQNGGVYSALIKDGLIYFFSICLVIMIIIVLIATGAAPPVNGYFLDFGWAVSSKIMTEQLYESHHRRKSRSQALSQSLSHPTVDFPTAKQYEHSTRALTFNDSTDLDGSESTKKTSTYS</sequence>
<accession>A0ABR2WPT8</accession>
<organism evidence="2 3">
    <name type="scientific">Basidiobolus ranarum</name>
    <dbReference type="NCBI Taxonomy" id="34480"/>
    <lineage>
        <taxon>Eukaryota</taxon>
        <taxon>Fungi</taxon>
        <taxon>Fungi incertae sedis</taxon>
        <taxon>Zoopagomycota</taxon>
        <taxon>Entomophthoromycotina</taxon>
        <taxon>Basidiobolomycetes</taxon>
        <taxon>Basidiobolales</taxon>
        <taxon>Basidiobolaceae</taxon>
        <taxon>Basidiobolus</taxon>
    </lineage>
</organism>
<reference evidence="2 3" key="1">
    <citation type="submission" date="2023-04" db="EMBL/GenBank/DDBJ databases">
        <title>Genome of Basidiobolus ranarum AG-B5.</title>
        <authorList>
            <person name="Stajich J.E."/>
            <person name="Carter-House D."/>
            <person name="Gryganskyi A."/>
        </authorList>
    </citation>
    <scope>NUCLEOTIDE SEQUENCE [LARGE SCALE GENOMIC DNA]</scope>
    <source>
        <strain evidence="2 3">AG-B5</strain>
    </source>
</reference>
<feature type="transmembrane region" description="Helical" evidence="1">
    <location>
        <begin position="75"/>
        <end position="95"/>
    </location>
</feature>
<keyword evidence="1" id="KW-0472">Membrane</keyword>
<protein>
    <submittedName>
        <fullName evidence="2">Uncharacterized protein</fullName>
    </submittedName>
</protein>
<evidence type="ECO:0000256" key="1">
    <source>
        <dbReference type="SAM" id="Phobius"/>
    </source>
</evidence>
<feature type="transmembrane region" description="Helical" evidence="1">
    <location>
        <begin position="191"/>
        <end position="212"/>
    </location>
</feature>
<dbReference type="Proteomes" id="UP001479436">
    <property type="component" value="Unassembled WGS sequence"/>
</dbReference>
<name>A0ABR2WPT8_9FUNG</name>